<comment type="caution">
    <text evidence="2">The sequence shown here is derived from an EMBL/GenBank/DDBJ whole genome shotgun (WGS) entry which is preliminary data.</text>
</comment>
<proteinExistence type="predicted"/>
<dbReference type="EMBL" id="JAHHIF010000080">
    <property type="protein sequence ID" value="MBW4549040.1"/>
    <property type="molecule type" value="Genomic_DNA"/>
</dbReference>
<dbReference type="InterPro" id="IPR001173">
    <property type="entry name" value="Glyco_trans_2-like"/>
</dbReference>
<dbReference type="Gene3D" id="3.90.550.10">
    <property type="entry name" value="Spore Coat Polysaccharide Biosynthesis Protein SpsA, Chain A"/>
    <property type="match status" value="1"/>
</dbReference>
<dbReference type="PANTHER" id="PTHR43685">
    <property type="entry name" value="GLYCOSYLTRANSFERASE"/>
    <property type="match status" value="1"/>
</dbReference>
<reference evidence="2" key="2">
    <citation type="journal article" date="2022" name="Microbiol. Resour. Announc.">
        <title>Metagenome Sequencing to Explore Phylogenomics of Terrestrial Cyanobacteria.</title>
        <authorList>
            <person name="Ward R.D."/>
            <person name="Stajich J.E."/>
            <person name="Johansen J.R."/>
            <person name="Huntemann M."/>
            <person name="Clum A."/>
            <person name="Foster B."/>
            <person name="Foster B."/>
            <person name="Roux S."/>
            <person name="Palaniappan K."/>
            <person name="Varghese N."/>
            <person name="Mukherjee S."/>
            <person name="Reddy T.B.K."/>
            <person name="Daum C."/>
            <person name="Copeland A."/>
            <person name="Chen I.A."/>
            <person name="Ivanova N.N."/>
            <person name="Kyrpides N.C."/>
            <person name="Shapiro N."/>
            <person name="Eloe-Fadrosh E.A."/>
            <person name="Pietrasiak N."/>
        </authorList>
    </citation>
    <scope>NUCLEOTIDE SEQUENCE</scope>
    <source>
        <strain evidence="2">CPER-KK1</strain>
    </source>
</reference>
<sequence>MNTKKVSVIVPVYNAEKYVSDTIQSLLAQTYENFEVIIVDDGSPDKSIEICRKFTDSRIKIVQQPNRGLAGARNTGIRQAQGDYLSFIDADDLWTPEKLEKHVKHLNSSPSVGVSFSYSAFIDELGQNMGLYQIPRKIKGITPPYILCRNPIGNGSAAVFRREVFENIRFQDNLHGQVEDFYFDEHFRQAEDVECWLRIAIQTDWKTEGVPEVLTLYRLTSGGLSASALKQYNALEKLLEKVQMNYPDLYEGYASLARAYYLRYTARRGVTLSDGAMAVQKINQAVKQDWRILREEPHRTLLTFAAAYVLWLTPKPLYKQLELMAYKLVERNQKRFS</sequence>
<accession>A0A951PRQ3</accession>
<dbReference type="Pfam" id="PF00535">
    <property type="entry name" value="Glycos_transf_2"/>
    <property type="match status" value="1"/>
</dbReference>
<evidence type="ECO:0000313" key="2">
    <source>
        <dbReference type="EMBL" id="MBW4549040.1"/>
    </source>
</evidence>
<dbReference type="Proteomes" id="UP000753908">
    <property type="component" value="Unassembled WGS sequence"/>
</dbReference>
<protein>
    <submittedName>
        <fullName evidence="2">Glycosyltransferase</fullName>
    </submittedName>
</protein>
<name>A0A951PRQ3_9CYAN</name>
<organism evidence="2 3">
    <name type="scientific">Symplocastrum torsivum CPER-KK1</name>
    <dbReference type="NCBI Taxonomy" id="450513"/>
    <lineage>
        <taxon>Bacteria</taxon>
        <taxon>Bacillati</taxon>
        <taxon>Cyanobacteriota</taxon>
        <taxon>Cyanophyceae</taxon>
        <taxon>Oscillatoriophycideae</taxon>
        <taxon>Oscillatoriales</taxon>
        <taxon>Microcoleaceae</taxon>
        <taxon>Symplocastrum</taxon>
    </lineage>
</organism>
<dbReference type="AlphaFoldDB" id="A0A951PRQ3"/>
<dbReference type="PANTHER" id="PTHR43685:SF2">
    <property type="entry name" value="GLYCOSYLTRANSFERASE 2-LIKE DOMAIN-CONTAINING PROTEIN"/>
    <property type="match status" value="1"/>
</dbReference>
<gene>
    <name evidence="2" type="ORF">KME25_32245</name>
</gene>
<reference evidence="2" key="1">
    <citation type="submission" date="2021-05" db="EMBL/GenBank/DDBJ databases">
        <authorList>
            <person name="Pietrasiak N."/>
            <person name="Ward R."/>
            <person name="Stajich J.E."/>
            <person name="Kurbessoian T."/>
        </authorList>
    </citation>
    <scope>NUCLEOTIDE SEQUENCE</scope>
    <source>
        <strain evidence="2">CPER-KK1</strain>
    </source>
</reference>
<evidence type="ECO:0000259" key="1">
    <source>
        <dbReference type="Pfam" id="PF00535"/>
    </source>
</evidence>
<dbReference type="InterPro" id="IPR029044">
    <property type="entry name" value="Nucleotide-diphossugar_trans"/>
</dbReference>
<dbReference type="SUPFAM" id="SSF53448">
    <property type="entry name" value="Nucleotide-diphospho-sugar transferases"/>
    <property type="match status" value="1"/>
</dbReference>
<feature type="domain" description="Glycosyltransferase 2-like" evidence="1">
    <location>
        <begin position="7"/>
        <end position="168"/>
    </location>
</feature>
<evidence type="ECO:0000313" key="3">
    <source>
        <dbReference type="Proteomes" id="UP000753908"/>
    </source>
</evidence>
<dbReference type="InterPro" id="IPR050834">
    <property type="entry name" value="Glycosyltransf_2"/>
</dbReference>